<dbReference type="Proteomes" id="UP001345963">
    <property type="component" value="Unassembled WGS sequence"/>
</dbReference>
<feature type="compositionally biased region" description="Polar residues" evidence="1">
    <location>
        <begin position="44"/>
        <end position="78"/>
    </location>
</feature>
<comment type="caution">
    <text evidence="2">The sequence shown here is derived from an EMBL/GenBank/DDBJ whole genome shotgun (WGS) entry which is preliminary data.</text>
</comment>
<sequence length="410" mass="45433">MLSPYTPCAAPALVSTFTASVTPNATEPLSMPNAQTLIASTFPPQTSVHRPTAAQPPQSLSCPNFPETQISQQPTMNHPTALLHPRQGPHQLGLCLTCISSPHARFSNTTTNEQDEYQYQCGQIHHTLIPLHSSVNNAWGPALTSPSPLNISQAAFDYTTPLHAHVLVHLQPSESVSQPALWPLHFTYPMHATTNSPAMAIPTLPLAAYGGFLQTHQEKNVQVFTGNADSKMLVEDWIHDIQYLLEAIERPLHLRFPTVVLHLGGQARKLILNLPPQNQTPQMAFDELRAEYSNTQGSLDPLSDFYECSQRSGESVCSYAIALEATLQAVEESQRGGKPFPDSDVKLTWQFLRGLTYEEVYMRTVPMKPRLLSFRKLQAELRNLTKETKKIQVTNQIQENLCSGLGCLIV</sequence>
<evidence type="ECO:0000313" key="3">
    <source>
        <dbReference type="Proteomes" id="UP001345963"/>
    </source>
</evidence>
<accession>A0ABU7AZ82</accession>
<proteinExistence type="predicted"/>
<dbReference type="EMBL" id="JAHUTI010032093">
    <property type="protein sequence ID" value="MED6242924.1"/>
    <property type="molecule type" value="Genomic_DNA"/>
</dbReference>
<evidence type="ECO:0000313" key="2">
    <source>
        <dbReference type="EMBL" id="MED6242924.1"/>
    </source>
</evidence>
<keyword evidence="3" id="KW-1185">Reference proteome</keyword>
<feature type="region of interest" description="Disordered" evidence="1">
    <location>
        <begin position="44"/>
        <end position="80"/>
    </location>
</feature>
<evidence type="ECO:0000256" key="1">
    <source>
        <dbReference type="SAM" id="MobiDB-lite"/>
    </source>
</evidence>
<reference evidence="2 3" key="1">
    <citation type="submission" date="2021-07" db="EMBL/GenBank/DDBJ databases">
        <authorList>
            <person name="Palmer J.M."/>
        </authorList>
    </citation>
    <scope>NUCLEOTIDE SEQUENCE [LARGE SCALE GENOMIC DNA]</scope>
    <source>
        <strain evidence="2 3">AT_MEX2019</strain>
        <tissue evidence="2">Muscle</tissue>
    </source>
</reference>
<organism evidence="2 3">
    <name type="scientific">Ataeniobius toweri</name>
    <dbReference type="NCBI Taxonomy" id="208326"/>
    <lineage>
        <taxon>Eukaryota</taxon>
        <taxon>Metazoa</taxon>
        <taxon>Chordata</taxon>
        <taxon>Craniata</taxon>
        <taxon>Vertebrata</taxon>
        <taxon>Euteleostomi</taxon>
        <taxon>Actinopterygii</taxon>
        <taxon>Neopterygii</taxon>
        <taxon>Teleostei</taxon>
        <taxon>Neoteleostei</taxon>
        <taxon>Acanthomorphata</taxon>
        <taxon>Ovalentaria</taxon>
        <taxon>Atherinomorphae</taxon>
        <taxon>Cyprinodontiformes</taxon>
        <taxon>Goodeidae</taxon>
        <taxon>Ataeniobius</taxon>
    </lineage>
</organism>
<name>A0ABU7AZ82_9TELE</name>
<evidence type="ECO:0008006" key="4">
    <source>
        <dbReference type="Google" id="ProtNLM"/>
    </source>
</evidence>
<protein>
    <recommendedName>
        <fullName evidence="4">Retrotransposon gag domain-containing protein</fullName>
    </recommendedName>
</protein>
<gene>
    <name evidence="2" type="ORF">ATANTOWER_012082</name>
</gene>